<protein>
    <submittedName>
        <fullName evidence="1">Uncharacterized protein</fullName>
    </submittedName>
</protein>
<evidence type="ECO:0000313" key="1">
    <source>
        <dbReference type="EMBL" id="KAF8821686.1"/>
    </source>
</evidence>
<dbReference type="EMBL" id="JADAQX010000144">
    <property type="protein sequence ID" value="KAF8821686.1"/>
    <property type="molecule type" value="Genomic_DNA"/>
</dbReference>
<evidence type="ECO:0000313" key="2">
    <source>
        <dbReference type="Proteomes" id="UP000823046"/>
    </source>
</evidence>
<sequence>MKKNARYYVIWKSSSYNRVQCVDFYRFKHEIHGGNWLWPLPEVISPGNEIMVVGESQSLIAAVNGMLQYSCVFCNVDFIVQITFIVPLLDNISLNSRMLINTKTGRSFVNFSICQNYFYLKNVSLKSADNFEVFINGSMEGRMFIQARRMELHDQIRRLQAKHPGAILPYEALQQLSKHFTWNVQNADWQKALRQSYRSVLVRIVNLTQYTIELMNNTSTKAGLYEGKWMEFPSEQIPPMCFTEFGSKSVGLMTGTSGTCFYSVLGNSSRIQFSWEHPGLGPLMCSAAHIPSKFSIPSHIEKLNDGFIIFHVIDPTSPPRIYVDHAIEIPAIIIARIPPNHLDTIVSSHTSDRANWVQELLDYAEEGEEMSSSIGFAATDSTFGRQNQVEMLDEGHGCGVIRLSLSSPRAFFWSLLNRTVYKGNGEAINSINPTSHLLLKWRIGCEVFSHIWGPDEPILLNSLSPGGFENADVVKRANLLQFRRIPPLEFFARVLSTPALAHPHASVEGDQDVTSPVRANRITKFHKRFEFSDQGIVDMKERWALRHAYLAQSSDMLVGVAFECFRAVSRGLQPIILDSLSRKYGKKWKEAIKLPNYRVWSQQSLDLEYLLRLLIEHMEDMIIRSPTCKDAISLLQRIHLTYSIPRNDVKFSLMPLFFLFIFTLSAVIKLCQGSRDILVETGAQDVISTVENLLHMLGEDLESKRNENEVSETSPEIASASKSLVPCNDNDAVI</sequence>
<organism evidence="1 2">
    <name type="scientific">Cardiosporidium cionae</name>
    <dbReference type="NCBI Taxonomy" id="476202"/>
    <lineage>
        <taxon>Eukaryota</taxon>
        <taxon>Sar</taxon>
        <taxon>Alveolata</taxon>
        <taxon>Apicomplexa</taxon>
        <taxon>Aconoidasida</taxon>
        <taxon>Nephromycida</taxon>
        <taxon>Cardiosporidium</taxon>
    </lineage>
</organism>
<reference evidence="1 2" key="1">
    <citation type="journal article" date="2020" name="bioRxiv">
        <title>Metabolic contributions of an alphaproteobacterial endosymbiont in the apicomplexan Cardiosporidium cionae.</title>
        <authorList>
            <person name="Hunter E.S."/>
            <person name="Paight C.J."/>
            <person name="Lane C.E."/>
        </authorList>
    </citation>
    <scope>NUCLEOTIDE SEQUENCE [LARGE SCALE GENOMIC DNA]</scope>
    <source>
        <strain evidence="1">ESH_2018</strain>
    </source>
</reference>
<proteinExistence type="predicted"/>
<name>A0ABQ7JCI5_9APIC</name>
<dbReference type="Gene3D" id="2.60.270.50">
    <property type="match status" value="1"/>
</dbReference>
<accession>A0ABQ7JCI5</accession>
<comment type="caution">
    <text evidence="1">The sequence shown here is derived from an EMBL/GenBank/DDBJ whole genome shotgun (WGS) entry which is preliminary data.</text>
</comment>
<dbReference type="Proteomes" id="UP000823046">
    <property type="component" value="Unassembled WGS sequence"/>
</dbReference>
<keyword evidence="2" id="KW-1185">Reference proteome</keyword>
<gene>
    <name evidence="1" type="ORF">IE077_001728</name>
</gene>